<dbReference type="Pfam" id="PF13886">
    <property type="entry name" value="TM7S3_TM198"/>
    <property type="match status" value="1"/>
</dbReference>
<accession>A0A9P6IZ16</accession>
<feature type="region of interest" description="Disordered" evidence="5">
    <location>
        <begin position="218"/>
        <end position="306"/>
    </location>
</feature>
<proteinExistence type="predicted"/>
<dbReference type="AlphaFoldDB" id="A0A9P6IZ16"/>
<evidence type="ECO:0000313" key="8">
    <source>
        <dbReference type="EMBL" id="KAF9950091.1"/>
    </source>
</evidence>
<feature type="transmembrane region" description="Helical" evidence="6">
    <location>
        <begin position="7"/>
        <end position="25"/>
    </location>
</feature>
<evidence type="ECO:0000256" key="2">
    <source>
        <dbReference type="ARBA" id="ARBA00022692"/>
    </source>
</evidence>
<dbReference type="InterPro" id="IPR025256">
    <property type="entry name" value="TM7S3/TM198-like_dom"/>
</dbReference>
<feature type="transmembrane region" description="Helical" evidence="6">
    <location>
        <begin position="124"/>
        <end position="146"/>
    </location>
</feature>
<dbReference type="GO" id="GO:0016020">
    <property type="term" value="C:membrane"/>
    <property type="evidence" value="ECO:0007669"/>
    <property type="project" value="UniProtKB-SubCell"/>
</dbReference>
<reference evidence="8" key="1">
    <citation type="journal article" date="2020" name="Fungal Divers.">
        <title>Resolving the Mortierellaceae phylogeny through synthesis of multi-gene phylogenetics and phylogenomics.</title>
        <authorList>
            <person name="Vandepol N."/>
            <person name="Liber J."/>
            <person name="Desiro A."/>
            <person name="Na H."/>
            <person name="Kennedy M."/>
            <person name="Barry K."/>
            <person name="Grigoriev I.V."/>
            <person name="Miller A.N."/>
            <person name="O'Donnell K."/>
            <person name="Stajich J.E."/>
            <person name="Bonito G."/>
        </authorList>
    </citation>
    <scope>NUCLEOTIDE SEQUENCE</scope>
    <source>
        <strain evidence="8">CK1249</strain>
    </source>
</reference>
<feature type="region of interest" description="Disordered" evidence="5">
    <location>
        <begin position="340"/>
        <end position="373"/>
    </location>
</feature>
<comment type="caution">
    <text evidence="8">The sequence shown here is derived from an EMBL/GenBank/DDBJ whole genome shotgun (WGS) entry which is preliminary data.</text>
</comment>
<evidence type="ECO:0000256" key="6">
    <source>
        <dbReference type="SAM" id="Phobius"/>
    </source>
</evidence>
<evidence type="ECO:0000256" key="4">
    <source>
        <dbReference type="ARBA" id="ARBA00023136"/>
    </source>
</evidence>
<evidence type="ECO:0000259" key="7">
    <source>
        <dbReference type="Pfam" id="PF13886"/>
    </source>
</evidence>
<protein>
    <recommendedName>
        <fullName evidence="7">TM7S3/TM198-like domain-containing protein</fullName>
    </recommendedName>
</protein>
<name>A0A9P6IZ16_MORAP</name>
<keyword evidence="9" id="KW-1185">Reference proteome</keyword>
<evidence type="ECO:0000256" key="3">
    <source>
        <dbReference type="ARBA" id="ARBA00022989"/>
    </source>
</evidence>
<dbReference type="OrthoDB" id="102260at2759"/>
<keyword evidence="3 6" id="KW-1133">Transmembrane helix</keyword>
<feature type="transmembrane region" description="Helical" evidence="6">
    <location>
        <begin position="81"/>
        <end position="104"/>
    </location>
</feature>
<organism evidence="8 9">
    <name type="scientific">Mortierella alpina</name>
    <name type="common">Oleaginous fungus</name>
    <name type="synonym">Mortierella renispora</name>
    <dbReference type="NCBI Taxonomy" id="64518"/>
    <lineage>
        <taxon>Eukaryota</taxon>
        <taxon>Fungi</taxon>
        <taxon>Fungi incertae sedis</taxon>
        <taxon>Mucoromycota</taxon>
        <taxon>Mortierellomycotina</taxon>
        <taxon>Mortierellomycetes</taxon>
        <taxon>Mortierellales</taxon>
        <taxon>Mortierellaceae</taxon>
        <taxon>Mortierella</taxon>
    </lineage>
</organism>
<dbReference type="Proteomes" id="UP000738359">
    <property type="component" value="Unassembled WGS sequence"/>
</dbReference>
<feature type="transmembrane region" description="Helical" evidence="6">
    <location>
        <begin position="31"/>
        <end position="51"/>
    </location>
</feature>
<feature type="region of interest" description="Disordered" evidence="5">
    <location>
        <begin position="391"/>
        <end position="463"/>
    </location>
</feature>
<evidence type="ECO:0000313" key="9">
    <source>
        <dbReference type="Proteomes" id="UP000738359"/>
    </source>
</evidence>
<feature type="compositionally biased region" description="Low complexity" evidence="5">
    <location>
        <begin position="252"/>
        <end position="265"/>
    </location>
</feature>
<feature type="transmembrane region" description="Helical" evidence="6">
    <location>
        <begin position="58"/>
        <end position="75"/>
    </location>
</feature>
<feature type="compositionally biased region" description="Polar residues" evidence="5">
    <location>
        <begin position="441"/>
        <end position="450"/>
    </location>
</feature>
<feature type="compositionally biased region" description="Low complexity" evidence="5">
    <location>
        <begin position="416"/>
        <end position="428"/>
    </location>
</feature>
<evidence type="ECO:0000256" key="5">
    <source>
        <dbReference type="SAM" id="MobiDB-lite"/>
    </source>
</evidence>
<comment type="subcellular location">
    <subcellularLocation>
        <location evidence="1">Membrane</location>
        <topology evidence="1">Multi-pass membrane protein</topology>
    </subcellularLocation>
</comment>
<sequence>MPQYYYLWVWLAAGLTGATLSFRYWDLGVTFAGAFGGFAVAMGVIAAANLALQNVARYVILGVFVLGVSAFATFFERNFIILATSFGGAYMFMYGVDELAQVGYREMIVIFDFTGKTLTYHPNWAVYVMLASSLVLAALGSAWEFWHHTTPVFLDRKAIFRIYGRPFGKRPRKLVGQKIHHHLRTRSDLYAYVVSCGCFERRTIDDVLYHDDEHCPQEVVQQPPAPVPDPISGQPPVASEGKEIDDSAAKVPPTTTPTDDSSLPLKTAPIELEEEQRNPDGEEDDVVSALPPSRGTIDGEGNSGTEICEAGELAPMKAQPESASATPSMSALLDHNGQLEPSRLASTSPAQAAPAELQATTPHPDPLRSSVASRMDARAVDLIRMVVDDTPGNTIPRDFLQPAYRPSPWSIPEQPSSTSLSDFGSSTTAVNMHGLHMLEFSESSQGTQESQDAEDPGHESAAV</sequence>
<evidence type="ECO:0000256" key="1">
    <source>
        <dbReference type="ARBA" id="ARBA00004141"/>
    </source>
</evidence>
<keyword evidence="4 6" id="KW-0472">Membrane</keyword>
<gene>
    <name evidence="8" type="ORF">BGZ70_001516</name>
</gene>
<keyword evidence="2 6" id="KW-0812">Transmembrane</keyword>
<dbReference type="EMBL" id="JAAAHY010001341">
    <property type="protein sequence ID" value="KAF9950091.1"/>
    <property type="molecule type" value="Genomic_DNA"/>
</dbReference>
<feature type="domain" description="TM7S3/TM198-like" evidence="7">
    <location>
        <begin position="3"/>
        <end position="143"/>
    </location>
</feature>